<evidence type="ECO:0000313" key="2">
    <source>
        <dbReference type="EMBL" id="GMT30500.1"/>
    </source>
</evidence>
<dbReference type="PROSITE" id="PS00028">
    <property type="entry name" value="ZINC_FINGER_C2H2_1"/>
    <property type="match status" value="1"/>
</dbReference>
<reference evidence="2" key="1">
    <citation type="submission" date="2023-10" db="EMBL/GenBank/DDBJ databases">
        <title>Genome assembly of Pristionchus species.</title>
        <authorList>
            <person name="Yoshida K."/>
            <person name="Sommer R.J."/>
        </authorList>
    </citation>
    <scope>NUCLEOTIDE SEQUENCE</scope>
    <source>
        <strain evidence="2">RS5133</strain>
    </source>
</reference>
<dbReference type="AlphaFoldDB" id="A0AAV5WFQ5"/>
<name>A0AAV5WFQ5_9BILA</name>
<evidence type="ECO:0000259" key="1">
    <source>
        <dbReference type="PROSITE" id="PS00028"/>
    </source>
</evidence>
<protein>
    <recommendedName>
        <fullName evidence="1">C2H2-type domain-containing protein</fullName>
    </recommendedName>
</protein>
<comment type="caution">
    <text evidence="2">The sequence shown here is derived from an EMBL/GenBank/DDBJ whole genome shotgun (WGS) entry which is preliminary data.</text>
</comment>
<dbReference type="InterPro" id="IPR013087">
    <property type="entry name" value="Znf_C2H2_type"/>
</dbReference>
<evidence type="ECO:0000313" key="3">
    <source>
        <dbReference type="Proteomes" id="UP001432322"/>
    </source>
</evidence>
<feature type="non-terminal residue" evidence="2">
    <location>
        <position position="1"/>
    </location>
</feature>
<gene>
    <name evidence="2" type="ORF">PFISCL1PPCAC_21797</name>
</gene>
<keyword evidence="3" id="KW-1185">Reference proteome</keyword>
<organism evidence="2 3">
    <name type="scientific">Pristionchus fissidentatus</name>
    <dbReference type="NCBI Taxonomy" id="1538716"/>
    <lineage>
        <taxon>Eukaryota</taxon>
        <taxon>Metazoa</taxon>
        <taxon>Ecdysozoa</taxon>
        <taxon>Nematoda</taxon>
        <taxon>Chromadorea</taxon>
        <taxon>Rhabditida</taxon>
        <taxon>Rhabditina</taxon>
        <taxon>Diplogasteromorpha</taxon>
        <taxon>Diplogasteroidea</taxon>
        <taxon>Neodiplogasteridae</taxon>
        <taxon>Pristionchus</taxon>
    </lineage>
</organism>
<proteinExistence type="predicted"/>
<dbReference type="EMBL" id="BTSY01000005">
    <property type="protein sequence ID" value="GMT30500.1"/>
    <property type="molecule type" value="Genomic_DNA"/>
</dbReference>
<feature type="domain" description="C2H2-type" evidence="1">
    <location>
        <begin position="97"/>
        <end position="118"/>
    </location>
</feature>
<dbReference type="Proteomes" id="UP001432322">
    <property type="component" value="Unassembled WGS sequence"/>
</dbReference>
<dbReference type="SMART" id="SM00355">
    <property type="entry name" value="ZnF_C2H2"/>
    <property type="match status" value="2"/>
</dbReference>
<accession>A0AAV5WFQ5</accession>
<sequence>EEKNGPPAKKGKIEKIEKKKEMECPLCTVDHKRKRRYTSVNALINHLRFNHRTTPAEAGIKFRCACGHTSACARHNSSGCSVVNFTVIHEKKMGVKCILCKTMMTSLSSYTAHLRTAHSTKIDKTGSHLLCSCGVKVVSEWTAKKHMMICDERQFRVQKVDED</sequence>